<evidence type="ECO:0000256" key="3">
    <source>
        <dbReference type="ARBA" id="ARBA00008616"/>
    </source>
</evidence>
<dbReference type="SFLD" id="SFLDS00029">
    <property type="entry name" value="Radical_SAM"/>
    <property type="match status" value="1"/>
</dbReference>
<comment type="function">
    <text evidence="1 15">Catalyzes the methylthiolation of N6-threonylcarbamoyladenosine (t(6)A), leading to the formation of 2-methylthio-N6-threonylcarbamoyladenosine (ms(2)t(6)A) at position 37 in tRNAs that read codons beginning with adenine.</text>
</comment>
<feature type="domain" description="Radical SAM core" evidence="18">
    <location>
        <begin position="207"/>
        <end position="438"/>
    </location>
</feature>
<protein>
    <recommendedName>
        <fullName evidence="15">tRNA-t(6)A37 methylthiotransferase</fullName>
        <ecNumber evidence="15">2.8.4.5</ecNumber>
    </recommendedName>
</protein>
<reference evidence="19 20" key="1">
    <citation type="journal article" date="2007" name="Nature">
        <title>Evolution of genes and genomes on the Drosophila phylogeny.</title>
        <authorList>
            <consortium name="Drosophila 12 Genomes Consortium"/>
            <person name="Clark A.G."/>
            <person name="Eisen M.B."/>
            <person name="Smith D.R."/>
            <person name="Bergman C.M."/>
            <person name="Oliver B."/>
            <person name="Markow T.A."/>
            <person name="Kaufman T.C."/>
            <person name="Kellis M."/>
            <person name="Gelbart W."/>
            <person name="Iyer V.N."/>
            <person name="Pollard D.A."/>
            <person name="Sackton T.B."/>
            <person name="Larracuente A.M."/>
            <person name="Singh N.D."/>
            <person name="Abad J.P."/>
            <person name="Abt D.N."/>
            <person name="Adryan B."/>
            <person name="Aguade M."/>
            <person name="Akashi H."/>
            <person name="Anderson W.W."/>
            <person name="Aquadro C.F."/>
            <person name="Ardell D.H."/>
            <person name="Arguello R."/>
            <person name="Artieri C.G."/>
            <person name="Barbash D.A."/>
            <person name="Barker D."/>
            <person name="Barsanti P."/>
            <person name="Batterham P."/>
            <person name="Batzoglou S."/>
            <person name="Begun D."/>
            <person name="Bhutkar A."/>
            <person name="Blanco E."/>
            <person name="Bosak S.A."/>
            <person name="Bradley R.K."/>
            <person name="Brand A.D."/>
            <person name="Brent M.R."/>
            <person name="Brooks A.N."/>
            <person name="Brown R.H."/>
            <person name="Butlin R.K."/>
            <person name="Caggese C."/>
            <person name="Calvi B.R."/>
            <person name="Bernardo de Carvalho A."/>
            <person name="Caspi A."/>
            <person name="Castrezana S."/>
            <person name="Celniker S.E."/>
            <person name="Chang J.L."/>
            <person name="Chapple C."/>
            <person name="Chatterji S."/>
            <person name="Chinwalla A."/>
            <person name="Civetta A."/>
            <person name="Clifton S.W."/>
            <person name="Comeron J.M."/>
            <person name="Costello J.C."/>
            <person name="Coyne J.A."/>
            <person name="Daub J."/>
            <person name="David R.G."/>
            <person name="Delcher A.L."/>
            <person name="Delehaunty K."/>
            <person name="Do C.B."/>
            <person name="Ebling H."/>
            <person name="Edwards K."/>
            <person name="Eickbush T."/>
            <person name="Evans J.D."/>
            <person name="Filipski A."/>
            <person name="Findeiss S."/>
            <person name="Freyhult E."/>
            <person name="Fulton L."/>
            <person name="Fulton R."/>
            <person name="Garcia A.C."/>
            <person name="Gardiner A."/>
            <person name="Garfield D.A."/>
            <person name="Garvin B.E."/>
            <person name="Gibson G."/>
            <person name="Gilbert D."/>
            <person name="Gnerre S."/>
            <person name="Godfrey J."/>
            <person name="Good R."/>
            <person name="Gotea V."/>
            <person name="Gravely B."/>
            <person name="Greenberg A.J."/>
            <person name="Griffiths-Jones S."/>
            <person name="Gross S."/>
            <person name="Guigo R."/>
            <person name="Gustafson E.A."/>
            <person name="Haerty W."/>
            <person name="Hahn M.W."/>
            <person name="Halligan D.L."/>
            <person name="Halpern A.L."/>
            <person name="Halter G.M."/>
            <person name="Han M.V."/>
            <person name="Heger A."/>
            <person name="Hillier L."/>
            <person name="Hinrichs A.S."/>
            <person name="Holmes I."/>
            <person name="Hoskins R.A."/>
            <person name="Hubisz M.J."/>
            <person name="Hultmark D."/>
            <person name="Huntley M.A."/>
            <person name="Jaffe D.B."/>
            <person name="Jagadeeshan S."/>
            <person name="Jeck W.R."/>
            <person name="Johnson J."/>
            <person name="Jones C.D."/>
            <person name="Jordan W.C."/>
            <person name="Karpen G.H."/>
            <person name="Kataoka E."/>
            <person name="Keightley P.D."/>
            <person name="Kheradpour P."/>
            <person name="Kirkness E.F."/>
            <person name="Koerich L.B."/>
            <person name="Kristiansen K."/>
            <person name="Kudrna D."/>
            <person name="Kulathinal R.J."/>
            <person name="Kumar S."/>
            <person name="Kwok R."/>
            <person name="Lander E."/>
            <person name="Langley C.H."/>
            <person name="Lapoint R."/>
            <person name="Lazzaro B.P."/>
            <person name="Lee S.J."/>
            <person name="Levesque L."/>
            <person name="Li R."/>
            <person name="Lin C.F."/>
            <person name="Lin M.F."/>
            <person name="Lindblad-Toh K."/>
            <person name="Llopart A."/>
            <person name="Long M."/>
            <person name="Low L."/>
            <person name="Lozovsky E."/>
            <person name="Lu J."/>
            <person name="Luo M."/>
            <person name="Machado C.A."/>
            <person name="Makalowski W."/>
            <person name="Marzo M."/>
            <person name="Matsuda M."/>
            <person name="Matzkin L."/>
            <person name="McAllister B."/>
            <person name="McBride C.S."/>
            <person name="McKernan B."/>
            <person name="McKernan K."/>
            <person name="Mendez-Lago M."/>
            <person name="Minx P."/>
            <person name="Mollenhauer M.U."/>
            <person name="Montooth K."/>
            <person name="Mount S.M."/>
            <person name="Mu X."/>
            <person name="Myers E."/>
            <person name="Negre B."/>
            <person name="Newfeld S."/>
            <person name="Nielsen R."/>
            <person name="Noor M.A."/>
            <person name="O'Grady P."/>
            <person name="Pachter L."/>
            <person name="Papaceit M."/>
            <person name="Parisi M.J."/>
            <person name="Parisi M."/>
            <person name="Parts L."/>
            <person name="Pedersen J.S."/>
            <person name="Pesole G."/>
            <person name="Phillippy A.M."/>
            <person name="Ponting C.P."/>
            <person name="Pop M."/>
            <person name="Porcelli D."/>
            <person name="Powell J.R."/>
            <person name="Prohaska S."/>
            <person name="Pruitt K."/>
            <person name="Puig M."/>
            <person name="Quesneville H."/>
            <person name="Ram K.R."/>
            <person name="Rand D."/>
            <person name="Rasmussen M.D."/>
            <person name="Reed L.K."/>
            <person name="Reenan R."/>
            <person name="Reily A."/>
            <person name="Remington K.A."/>
            <person name="Rieger T.T."/>
            <person name="Ritchie M.G."/>
            <person name="Robin C."/>
            <person name="Rogers Y.H."/>
            <person name="Rohde C."/>
            <person name="Rozas J."/>
            <person name="Rubenfield M.J."/>
            <person name="Ruiz A."/>
            <person name="Russo S."/>
            <person name="Salzberg S.L."/>
            <person name="Sanchez-Gracia A."/>
            <person name="Saranga D.J."/>
            <person name="Sato H."/>
            <person name="Schaeffer S.W."/>
            <person name="Schatz M.C."/>
            <person name="Schlenke T."/>
            <person name="Schwartz R."/>
            <person name="Segarra C."/>
            <person name="Singh R.S."/>
            <person name="Sirot L."/>
            <person name="Sirota M."/>
            <person name="Sisneros N.B."/>
            <person name="Smith C.D."/>
            <person name="Smith T.F."/>
            <person name="Spieth J."/>
            <person name="Stage D.E."/>
            <person name="Stark A."/>
            <person name="Stephan W."/>
            <person name="Strausberg R.L."/>
            <person name="Strempel S."/>
            <person name="Sturgill D."/>
            <person name="Sutton G."/>
            <person name="Sutton G.G."/>
            <person name="Tao W."/>
            <person name="Teichmann S."/>
            <person name="Tobari Y.N."/>
            <person name="Tomimura Y."/>
            <person name="Tsolas J.M."/>
            <person name="Valente V.L."/>
            <person name="Venter E."/>
            <person name="Venter J.C."/>
            <person name="Vicario S."/>
            <person name="Vieira F.G."/>
            <person name="Vilella A.J."/>
            <person name="Villasante A."/>
            <person name="Walenz B."/>
            <person name="Wang J."/>
            <person name="Wasserman M."/>
            <person name="Watts T."/>
            <person name="Wilson D."/>
            <person name="Wilson R.K."/>
            <person name="Wing R.A."/>
            <person name="Wolfner M.F."/>
            <person name="Wong A."/>
            <person name="Wong G.K."/>
            <person name="Wu C.I."/>
            <person name="Wu G."/>
            <person name="Yamamoto D."/>
            <person name="Yang H.P."/>
            <person name="Yang S.P."/>
            <person name="Yorke J.A."/>
            <person name="Yoshida K."/>
            <person name="Zdobnov E."/>
            <person name="Zhang P."/>
            <person name="Zhang Y."/>
            <person name="Zimin A.V."/>
            <person name="Baldwin J."/>
            <person name="Abdouelleil A."/>
            <person name="Abdulkadir J."/>
            <person name="Abebe A."/>
            <person name="Abera B."/>
            <person name="Abreu J."/>
            <person name="Acer S.C."/>
            <person name="Aftuck L."/>
            <person name="Alexander A."/>
            <person name="An P."/>
            <person name="Anderson E."/>
            <person name="Anderson S."/>
            <person name="Arachi H."/>
            <person name="Azer M."/>
            <person name="Bachantsang P."/>
            <person name="Barry A."/>
            <person name="Bayul T."/>
            <person name="Berlin A."/>
            <person name="Bessette D."/>
            <person name="Bloom T."/>
            <person name="Blye J."/>
            <person name="Boguslavskiy L."/>
            <person name="Bonnet C."/>
            <person name="Boukhgalter B."/>
            <person name="Bourzgui I."/>
            <person name="Brown A."/>
            <person name="Cahill P."/>
            <person name="Channer S."/>
            <person name="Cheshatsang Y."/>
            <person name="Chuda L."/>
            <person name="Citroen M."/>
            <person name="Collymore A."/>
            <person name="Cooke P."/>
            <person name="Costello M."/>
            <person name="D'Aco K."/>
            <person name="Daza R."/>
            <person name="De Haan G."/>
            <person name="DeGray S."/>
            <person name="DeMaso C."/>
            <person name="Dhargay N."/>
            <person name="Dooley K."/>
            <person name="Dooley E."/>
            <person name="Doricent M."/>
            <person name="Dorje P."/>
            <person name="Dorjee K."/>
            <person name="Dupes A."/>
            <person name="Elong R."/>
            <person name="Falk J."/>
            <person name="Farina A."/>
            <person name="Faro S."/>
            <person name="Ferguson D."/>
            <person name="Fisher S."/>
            <person name="Foley C.D."/>
            <person name="Franke A."/>
            <person name="Friedrich D."/>
            <person name="Gadbois L."/>
            <person name="Gearin G."/>
            <person name="Gearin C.R."/>
            <person name="Giannoukos G."/>
            <person name="Goode T."/>
            <person name="Graham J."/>
            <person name="Grandbois E."/>
            <person name="Grewal S."/>
            <person name="Gyaltsen K."/>
            <person name="Hafez N."/>
            <person name="Hagos B."/>
            <person name="Hall J."/>
            <person name="Henson C."/>
            <person name="Hollinger A."/>
            <person name="Honan T."/>
            <person name="Huard M.D."/>
            <person name="Hughes L."/>
            <person name="Hurhula B."/>
            <person name="Husby M.E."/>
            <person name="Kamat A."/>
            <person name="Kanga B."/>
            <person name="Kashin S."/>
            <person name="Khazanovich D."/>
            <person name="Kisner P."/>
            <person name="Lance K."/>
            <person name="Lara M."/>
            <person name="Lee W."/>
            <person name="Lennon N."/>
            <person name="Letendre F."/>
            <person name="LeVine R."/>
            <person name="Lipovsky A."/>
            <person name="Liu X."/>
            <person name="Liu J."/>
            <person name="Liu S."/>
            <person name="Lokyitsang T."/>
            <person name="Lokyitsang Y."/>
            <person name="Lubonja R."/>
            <person name="Lui A."/>
            <person name="MacDonald P."/>
            <person name="Magnisalis V."/>
            <person name="Maru K."/>
            <person name="Matthews C."/>
            <person name="McCusker W."/>
            <person name="McDonough S."/>
            <person name="Mehta T."/>
            <person name="Meldrim J."/>
            <person name="Meneus L."/>
            <person name="Mihai O."/>
            <person name="Mihalev A."/>
            <person name="Mihova T."/>
            <person name="Mittelman R."/>
            <person name="Mlenga V."/>
            <person name="Montmayeur A."/>
            <person name="Mulrain L."/>
            <person name="Navidi A."/>
            <person name="Naylor J."/>
            <person name="Negash T."/>
            <person name="Nguyen T."/>
            <person name="Nguyen N."/>
            <person name="Nicol R."/>
            <person name="Norbu C."/>
            <person name="Norbu N."/>
            <person name="Novod N."/>
            <person name="O'Neill B."/>
            <person name="Osman S."/>
            <person name="Markiewicz E."/>
            <person name="Oyono O.L."/>
            <person name="Patti C."/>
            <person name="Phunkhang P."/>
            <person name="Pierre F."/>
            <person name="Priest M."/>
            <person name="Raghuraman S."/>
            <person name="Rege F."/>
            <person name="Reyes R."/>
            <person name="Rise C."/>
            <person name="Rogov P."/>
            <person name="Ross K."/>
            <person name="Ryan E."/>
            <person name="Settipalli S."/>
            <person name="Shea T."/>
            <person name="Sherpa N."/>
            <person name="Shi L."/>
            <person name="Shih D."/>
            <person name="Sparrow T."/>
            <person name="Spaulding J."/>
            <person name="Stalker J."/>
            <person name="Stange-Thomann N."/>
            <person name="Stavropoulos S."/>
            <person name="Stone C."/>
            <person name="Strader C."/>
            <person name="Tesfaye S."/>
            <person name="Thomson T."/>
            <person name="Thoulutsang Y."/>
            <person name="Thoulutsang D."/>
            <person name="Topham K."/>
            <person name="Topping I."/>
            <person name="Tsamla T."/>
            <person name="Vassiliev H."/>
            <person name="Vo A."/>
            <person name="Wangchuk T."/>
            <person name="Wangdi T."/>
            <person name="Weiand M."/>
            <person name="Wilkinson J."/>
            <person name="Wilson A."/>
            <person name="Yadav S."/>
            <person name="Young G."/>
            <person name="Yu Q."/>
            <person name="Zembek L."/>
            <person name="Zhong D."/>
            <person name="Zimmer A."/>
            <person name="Zwirko Z."/>
            <person name="Jaffe D.B."/>
            <person name="Alvarez P."/>
            <person name="Brockman W."/>
            <person name="Butler J."/>
            <person name="Chin C."/>
            <person name="Gnerre S."/>
            <person name="Grabherr M."/>
            <person name="Kleber M."/>
            <person name="Mauceli E."/>
            <person name="MacCallum I."/>
        </authorList>
    </citation>
    <scope>NUCLEOTIDE SEQUENCE [LARGE SCALE GENOMIC DNA]</scope>
    <source>
        <strain evidence="20">Tai18E2 / Tucson 14021-0261.01</strain>
    </source>
</reference>
<dbReference type="SFLD" id="SFLDG01061">
    <property type="entry name" value="methylthiotransferase"/>
    <property type="match status" value="1"/>
</dbReference>
<dbReference type="eggNOG" id="KOG4355">
    <property type="taxonomic scope" value="Eukaryota"/>
</dbReference>
<evidence type="ECO:0000256" key="9">
    <source>
        <dbReference type="ARBA" id="ARBA00022723"/>
    </source>
</evidence>
<dbReference type="SFLD" id="SFLDG01082">
    <property type="entry name" value="B12-binding_domain_containing"/>
    <property type="match status" value="1"/>
</dbReference>
<gene>
    <name evidence="19" type="primary">Dyak\GE14196</name>
    <name evidence="19" type="synonym">dyak_GLEANR_14338</name>
    <name evidence="19" type="synonym">GE14196</name>
    <name evidence="19" type="ORF">Dyak_GE14196</name>
</gene>
<evidence type="ECO:0000256" key="7">
    <source>
        <dbReference type="ARBA" id="ARBA00022692"/>
    </source>
</evidence>
<dbReference type="GO" id="GO:0005789">
    <property type="term" value="C:endoplasmic reticulum membrane"/>
    <property type="evidence" value="ECO:0007669"/>
    <property type="project" value="UniProtKB-SubCell"/>
</dbReference>
<feature type="transmembrane region" description="Helical" evidence="15">
    <location>
        <begin position="531"/>
        <end position="549"/>
    </location>
</feature>
<evidence type="ECO:0000256" key="4">
    <source>
        <dbReference type="ARBA" id="ARBA00022485"/>
    </source>
</evidence>
<dbReference type="NCBIfam" id="TIGR01578">
    <property type="entry name" value="MiaB-like-B"/>
    <property type="match status" value="1"/>
</dbReference>
<keyword evidence="10 15" id="KW-1133">Transmembrane helix</keyword>
<dbReference type="FunFam" id="3.40.50.12160:FF:000005">
    <property type="entry name" value="threonylcarbamoyladenosine tRNA methylthiotransferase isoform X1"/>
    <property type="match status" value="1"/>
</dbReference>
<evidence type="ECO:0000259" key="18">
    <source>
        <dbReference type="PROSITE" id="PS51918"/>
    </source>
</evidence>
<evidence type="ECO:0000256" key="12">
    <source>
        <dbReference type="ARBA" id="ARBA00023014"/>
    </source>
</evidence>
<dbReference type="Pfam" id="PF04055">
    <property type="entry name" value="Radical_SAM"/>
    <property type="match status" value="1"/>
</dbReference>
<keyword evidence="15" id="KW-0256">Endoplasmic reticulum</keyword>
<dbReference type="PROSITE" id="PS01278">
    <property type="entry name" value="MTTASE_RADICAL"/>
    <property type="match status" value="1"/>
</dbReference>
<evidence type="ECO:0000256" key="11">
    <source>
        <dbReference type="ARBA" id="ARBA00023004"/>
    </source>
</evidence>
<evidence type="ECO:0000256" key="1">
    <source>
        <dbReference type="ARBA" id="ARBA00002399"/>
    </source>
</evidence>
<keyword evidence="11 15" id="KW-0408">Iron</keyword>
<dbReference type="AlphaFoldDB" id="B4P806"/>
<dbReference type="Gene3D" id="3.80.30.20">
    <property type="entry name" value="tm_1862 like domain"/>
    <property type="match status" value="1"/>
</dbReference>
<evidence type="ECO:0000259" key="17">
    <source>
        <dbReference type="PROSITE" id="PS51449"/>
    </source>
</evidence>
<dbReference type="InterPro" id="IPR058240">
    <property type="entry name" value="rSAM_sf"/>
</dbReference>
<dbReference type="FunFam" id="3.80.30.20:FF:000002">
    <property type="entry name" value="threonylcarbamoyladenosine tRNA methylthiotransferase isoform X2"/>
    <property type="match status" value="1"/>
</dbReference>
<proteinExistence type="inferred from homology"/>
<comment type="catalytic activity">
    <reaction evidence="14 15">
        <text>N(6)-L-threonylcarbamoyladenosine(37) in tRNA + (sulfur carrier)-SH + AH2 + 2 S-adenosyl-L-methionine = 2-methylsulfanyl-N(6)-L-threonylcarbamoyladenosine(37) in tRNA + (sulfur carrier)-H + 5'-deoxyadenosine + L-methionine + A + S-adenosyl-L-homocysteine + 2 H(+)</text>
        <dbReference type="Rhea" id="RHEA:37075"/>
        <dbReference type="Rhea" id="RHEA-COMP:10163"/>
        <dbReference type="Rhea" id="RHEA-COMP:11092"/>
        <dbReference type="Rhea" id="RHEA-COMP:14737"/>
        <dbReference type="Rhea" id="RHEA-COMP:14739"/>
        <dbReference type="ChEBI" id="CHEBI:13193"/>
        <dbReference type="ChEBI" id="CHEBI:15378"/>
        <dbReference type="ChEBI" id="CHEBI:17319"/>
        <dbReference type="ChEBI" id="CHEBI:17499"/>
        <dbReference type="ChEBI" id="CHEBI:29917"/>
        <dbReference type="ChEBI" id="CHEBI:57844"/>
        <dbReference type="ChEBI" id="CHEBI:57856"/>
        <dbReference type="ChEBI" id="CHEBI:59789"/>
        <dbReference type="ChEBI" id="CHEBI:64428"/>
        <dbReference type="ChEBI" id="CHEBI:74418"/>
        <dbReference type="ChEBI" id="CHEBI:74420"/>
        <dbReference type="EC" id="2.8.4.5"/>
    </reaction>
</comment>
<dbReference type="PROSITE" id="PS50926">
    <property type="entry name" value="TRAM"/>
    <property type="match status" value="1"/>
</dbReference>
<evidence type="ECO:0000256" key="5">
    <source>
        <dbReference type="ARBA" id="ARBA00022679"/>
    </source>
</evidence>
<keyword evidence="5 15" id="KW-0808">Transferase</keyword>
<dbReference type="SUPFAM" id="SSF102114">
    <property type="entry name" value="Radical SAM enzymes"/>
    <property type="match status" value="1"/>
</dbReference>
<dbReference type="OMA" id="HYAYPTG"/>
<name>B4P806_DROYA</name>
<dbReference type="InterPro" id="IPR002792">
    <property type="entry name" value="TRAM_dom"/>
</dbReference>
<feature type="domain" description="TRAM" evidence="16">
    <location>
        <begin position="438"/>
        <end position="500"/>
    </location>
</feature>
<dbReference type="PROSITE" id="PS51449">
    <property type="entry name" value="MTTASE_N"/>
    <property type="match status" value="1"/>
</dbReference>
<dbReference type="PANTHER" id="PTHR11918:SF45">
    <property type="entry name" value="THREONYLCARBAMOYLADENOSINE TRNA METHYLTHIOTRANSFERASE"/>
    <property type="match status" value="1"/>
</dbReference>
<dbReference type="InterPro" id="IPR005839">
    <property type="entry name" value="Methylthiotransferase"/>
</dbReference>
<dbReference type="Proteomes" id="UP000002282">
    <property type="component" value="Chromosome 2R"/>
</dbReference>
<keyword evidence="20" id="KW-1185">Reference proteome</keyword>
<keyword evidence="13 15" id="KW-0472">Membrane</keyword>
<dbReference type="InterPro" id="IPR006466">
    <property type="entry name" value="MiaB-like_arc_euk"/>
</dbReference>
<reference evidence="19 20" key="2">
    <citation type="journal article" date="2007" name="PLoS Biol.">
        <title>Principles of genome evolution in the Drosophila melanogaster species group.</title>
        <authorList>
            <person name="Ranz J.M."/>
            <person name="Maurin D."/>
            <person name="Chan Y.S."/>
            <person name="von Grotthuss M."/>
            <person name="Hillier L.W."/>
            <person name="Roote J."/>
            <person name="Ashburner M."/>
            <person name="Bergman C.M."/>
        </authorList>
    </citation>
    <scope>NUCLEOTIDE SEQUENCE [LARGE SCALE GENOMIC DNA]</scope>
    <source>
        <strain evidence="20">Tai18E2 / Tucson 14021-0261.01</strain>
    </source>
</reference>
<sequence length="552" mass="62602">MYHLGQDLPGNDVDDIEDLISVDDVKPRERYENKKNVTVRAKRRTQIRLESQEEEDKPKPTIHASVIPGTQKVFVKTWGCAHNNSDSEYMAGQLAAYGYKLSGKEEADLWLLNSCTVKNPSEDTFRNEIESGMRNGKHVVVAGCVPQGAPKSDYLNGLSVIGVQQIDRVVEVVEETLKGNSVQLLQNKKKVHGRRVAGAPLSLPKVRKNRLIEIISINSGCLNQCTYCKTKHARGDLASYPPEEVVERARQSFAEGCCEIWLTSEDTGAYGRDIGSSLPELLWQLVEVIPEHCMLRVGMTNPPYILEHLEEVAKVLQHPRVYAFLHVPVQSGSDSVLGEMKREYCRQDFEHVVDFLRERVPGVTIATDIICGFPTETEEDFEETMTLCAKYRFPSLFINQFFPRPGTPAAKMERIPANLVKKRTKRLTDLFYSYEPYAERVGEVYTVLVTEVSHDKLHYVGHNKSYEQVLLPMRDNLLGTRVHVRITSASKFSMVGEILDDERDWTRCAIKKEVPNIQVQTRSREKLIQRYLGIALVVGSLAFLIQLVVRLL</sequence>
<keyword evidence="4 15" id="KW-0004">4Fe-4S</keyword>
<dbReference type="GO" id="GO:0035598">
    <property type="term" value="F:tRNA (N(6)-L-threonylcarbamoyladenosine(37)-C(2))-methylthiotransferase activity"/>
    <property type="evidence" value="ECO:0007669"/>
    <property type="project" value="UniProtKB-UniRule"/>
</dbReference>
<dbReference type="HOGENOM" id="CLU_018697_4_1_1"/>
<evidence type="ECO:0000313" key="20">
    <source>
        <dbReference type="Proteomes" id="UP000002282"/>
    </source>
</evidence>
<comment type="subcellular location">
    <subcellularLocation>
        <location evidence="15">Endoplasmic reticulum membrane</location>
        <topology evidence="15">Single-pass membrane protein</topology>
    </subcellularLocation>
    <subcellularLocation>
        <location evidence="2">Membrane</location>
        <topology evidence="2">Single-pass membrane protein</topology>
    </subcellularLocation>
</comment>
<dbReference type="PANTHER" id="PTHR11918">
    <property type="entry name" value="RADICAL SAM PROTEINS"/>
    <property type="match status" value="1"/>
</dbReference>
<dbReference type="EMBL" id="CM000158">
    <property type="protein sequence ID" value="EDW92161.1"/>
    <property type="molecule type" value="Genomic_DNA"/>
</dbReference>
<evidence type="ECO:0000256" key="15">
    <source>
        <dbReference type="RuleBase" id="RU368081"/>
    </source>
</evidence>
<dbReference type="GO" id="GO:0046872">
    <property type="term" value="F:metal ion binding"/>
    <property type="evidence" value="ECO:0007669"/>
    <property type="project" value="UniProtKB-UniRule"/>
</dbReference>
<evidence type="ECO:0000256" key="13">
    <source>
        <dbReference type="ARBA" id="ARBA00023136"/>
    </source>
</evidence>
<evidence type="ECO:0000256" key="6">
    <source>
        <dbReference type="ARBA" id="ARBA00022691"/>
    </source>
</evidence>
<dbReference type="Pfam" id="PF00919">
    <property type="entry name" value="UPF0004"/>
    <property type="match status" value="1"/>
</dbReference>
<dbReference type="NCBIfam" id="TIGR00089">
    <property type="entry name" value="MiaB/RimO family radical SAM methylthiotransferase"/>
    <property type="match status" value="1"/>
</dbReference>
<evidence type="ECO:0000256" key="2">
    <source>
        <dbReference type="ARBA" id="ARBA00004167"/>
    </source>
</evidence>
<dbReference type="InterPro" id="IPR038135">
    <property type="entry name" value="Methylthiotransferase_N_sf"/>
</dbReference>
<evidence type="ECO:0000256" key="14">
    <source>
        <dbReference type="ARBA" id="ARBA00051661"/>
    </source>
</evidence>
<dbReference type="InterPro" id="IPR020612">
    <property type="entry name" value="Methylthiotransferase_CS"/>
</dbReference>
<evidence type="ECO:0000256" key="8">
    <source>
        <dbReference type="ARBA" id="ARBA00022694"/>
    </source>
</evidence>
<keyword evidence="7 15" id="KW-0812">Transmembrane</keyword>
<organism evidence="19 20">
    <name type="scientific">Drosophila yakuba</name>
    <name type="common">Fruit fly</name>
    <dbReference type="NCBI Taxonomy" id="7245"/>
    <lineage>
        <taxon>Eukaryota</taxon>
        <taxon>Metazoa</taxon>
        <taxon>Ecdysozoa</taxon>
        <taxon>Arthropoda</taxon>
        <taxon>Hexapoda</taxon>
        <taxon>Insecta</taxon>
        <taxon>Pterygota</taxon>
        <taxon>Neoptera</taxon>
        <taxon>Endopterygota</taxon>
        <taxon>Diptera</taxon>
        <taxon>Brachycera</taxon>
        <taxon>Muscomorpha</taxon>
        <taxon>Ephydroidea</taxon>
        <taxon>Drosophilidae</taxon>
        <taxon>Drosophila</taxon>
        <taxon>Sophophora</taxon>
    </lineage>
</organism>
<dbReference type="EC" id="2.8.4.5" evidence="15"/>
<dbReference type="PROSITE" id="PS51918">
    <property type="entry name" value="RADICAL_SAM"/>
    <property type="match status" value="1"/>
</dbReference>
<dbReference type="SMART" id="SM00729">
    <property type="entry name" value="Elp3"/>
    <property type="match status" value="1"/>
</dbReference>
<evidence type="ECO:0000313" key="19">
    <source>
        <dbReference type="EMBL" id="EDW92161.1"/>
    </source>
</evidence>
<dbReference type="InterPro" id="IPR006638">
    <property type="entry name" value="Elp3/MiaA/NifB-like_rSAM"/>
</dbReference>
<evidence type="ECO:0000259" key="16">
    <source>
        <dbReference type="PROSITE" id="PS50926"/>
    </source>
</evidence>
<dbReference type="SMR" id="B4P806"/>
<dbReference type="KEGG" id="dya:Dyak_GE14196"/>
<evidence type="ECO:0000256" key="10">
    <source>
        <dbReference type="ARBA" id="ARBA00022989"/>
    </source>
</evidence>
<dbReference type="GO" id="GO:0051539">
    <property type="term" value="F:4 iron, 4 sulfur cluster binding"/>
    <property type="evidence" value="ECO:0007669"/>
    <property type="project" value="UniProtKB-UniRule"/>
</dbReference>
<dbReference type="InterPro" id="IPR007197">
    <property type="entry name" value="rSAM"/>
</dbReference>
<keyword evidence="12 15" id="KW-0411">Iron-sulfur</keyword>
<feature type="domain" description="MTTase N-terminal" evidence="17">
    <location>
        <begin position="71"/>
        <end position="178"/>
    </location>
</feature>
<dbReference type="Gene3D" id="3.40.50.12160">
    <property type="entry name" value="Methylthiotransferase, N-terminal domain"/>
    <property type="match status" value="1"/>
</dbReference>
<keyword evidence="6 15" id="KW-0949">S-adenosyl-L-methionine</keyword>
<dbReference type="InterPro" id="IPR023404">
    <property type="entry name" value="rSAM_horseshoe"/>
</dbReference>
<keyword evidence="8 15" id="KW-0819">tRNA processing</keyword>
<comment type="similarity">
    <text evidence="3 15">Belongs to the methylthiotransferase family. CDKAL1 subfamily.</text>
</comment>
<dbReference type="Pfam" id="PF01938">
    <property type="entry name" value="TRAM"/>
    <property type="match status" value="1"/>
</dbReference>
<keyword evidence="9 15" id="KW-0479">Metal-binding</keyword>
<accession>B4P806</accession>
<dbReference type="OrthoDB" id="1730074at2759"/>
<dbReference type="InterPro" id="IPR013848">
    <property type="entry name" value="Methylthiotransferase_N"/>
</dbReference>
<comment type="cofactor">
    <cofactor evidence="15">
        <name>[4Fe-4S] cluster</name>
        <dbReference type="ChEBI" id="CHEBI:49883"/>
    </cofactor>
    <text evidence="15">Binds 1 or 2 [4Fe-4S] cluster. One cluster is coordinated with 3 cysteines and an exchangeable S-adenosyl-L-methionine.</text>
</comment>
<dbReference type="PhylomeDB" id="B4P806"/>